<evidence type="ECO:0000313" key="2">
    <source>
        <dbReference type="EMBL" id="CAE7864182.1"/>
    </source>
</evidence>
<feature type="region of interest" description="Disordered" evidence="1">
    <location>
        <begin position="1"/>
        <end position="31"/>
    </location>
</feature>
<feature type="non-terminal residue" evidence="2">
    <location>
        <position position="128"/>
    </location>
</feature>
<keyword evidence="3" id="KW-1185">Reference proteome</keyword>
<evidence type="ECO:0000256" key="1">
    <source>
        <dbReference type="SAM" id="MobiDB-lite"/>
    </source>
</evidence>
<accession>A0A813ACG7</accession>
<dbReference type="EMBL" id="CAJNJA010057999">
    <property type="protein sequence ID" value="CAE7864182.1"/>
    <property type="molecule type" value="Genomic_DNA"/>
</dbReference>
<dbReference type="Proteomes" id="UP000601435">
    <property type="component" value="Unassembled WGS sequence"/>
</dbReference>
<dbReference type="AlphaFoldDB" id="A0A813ACG7"/>
<comment type="caution">
    <text evidence="2">The sequence shown here is derived from an EMBL/GenBank/DDBJ whole genome shotgun (WGS) entry which is preliminary data.</text>
</comment>
<name>A0A813ACG7_9DINO</name>
<sequence>MATGVNLRTHRTGGGRHEVLGTTGNGSHDVRGCDIAESQLMPASGTTVQVKLESSQPAGVAQPREVPSLQLKPRPAGTSRNQPQATPAGEAKINASKRLQGHGAGSSSNDLHGHGKCAKCKERALDCL</sequence>
<protein>
    <submittedName>
        <fullName evidence="2">Uncharacterized protein</fullName>
    </submittedName>
</protein>
<gene>
    <name evidence="2" type="ORF">SNEC2469_LOCUS27504</name>
</gene>
<feature type="region of interest" description="Disordered" evidence="1">
    <location>
        <begin position="46"/>
        <end position="116"/>
    </location>
</feature>
<proteinExistence type="predicted"/>
<reference evidence="2" key="1">
    <citation type="submission" date="2021-02" db="EMBL/GenBank/DDBJ databases">
        <authorList>
            <person name="Dougan E. K."/>
            <person name="Rhodes N."/>
            <person name="Thang M."/>
            <person name="Chan C."/>
        </authorList>
    </citation>
    <scope>NUCLEOTIDE SEQUENCE</scope>
</reference>
<feature type="compositionally biased region" description="Polar residues" evidence="1">
    <location>
        <begin position="46"/>
        <end position="57"/>
    </location>
</feature>
<organism evidence="2 3">
    <name type="scientific">Symbiodinium necroappetens</name>
    <dbReference type="NCBI Taxonomy" id="1628268"/>
    <lineage>
        <taxon>Eukaryota</taxon>
        <taxon>Sar</taxon>
        <taxon>Alveolata</taxon>
        <taxon>Dinophyceae</taxon>
        <taxon>Suessiales</taxon>
        <taxon>Symbiodiniaceae</taxon>
        <taxon>Symbiodinium</taxon>
    </lineage>
</organism>
<evidence type="ECO:0000313" key="3">
    <source>
        <dbReference type="Proteomes" id="UP000601435"/>
    </source>
</evidence>